<evidence type="ECO:0000256" key="1">
    <source>
        <dbReference type="SAM" id="MobiDB-lite"/>
    </source>
</evidence>
<name>A0A6A7AL69_9PLEO</name>
<dbReference type="Proteomes" id="UP000799424">
    <property type="component" value="Unassembled WGS sequence"/>
</dbReference>
<evidence type="ECO:0000313" key="3">
    <source>
        <dbReference type="Proteomes" id="UP000799424"/>
    </source>
</evidence>
<feature type="compositionally biased region" description="Polar residues" evidence="1">
    <location>
        <begin position="1"/>
        <end position="17"/>
    </location>
</feature>
<keyword evidence="3" id="KW-1185">Reference proteome</keyword>
<proteinExistence type="predicted"/>
<protein>
    <submittedName>
        <fullName evidence="2">Uncharacterized protein</fullName>
    </submittedName>
</protein>
<sequence length="230" mass="26549">MLLTPFFSSPPQQQYYTAYTPPRSSPLSERSANVAPRLFDFSMASPSEGKKTAMPQRAYKPNPVIQTRDAATRRRRDMFFKRVQDGRDDKKWESRGEQIQQLDFVSERKRWEAAKARQAPLEDDDMIEEVIENAPLPQWTNFTPQPAQEMTEADYVAAQEEHELQQLVASMEQENRDDDVASQHFGSDDEDYDQLFMECASTAEQPHQQHQQSYSGHEDADAMDMDMTDG</sequence>
<gene>
    <name evidence="2" type="ORF">CC86DRAFT_365678</name>
</gene>
<feature type="compositionally biased region" description="Polar residues" evidence="1">
    <location>
        <begin position="202"/>
        <end position="215"/>
    </location>
</feature>
<dbReference type="EMBL" id="MU006216">
    <property type="protein sequence ID" value="KAF2833903.1"/>
    <property type="molecule type" value="Genomic_DNA"/>
</dbReference>
<accession>A0A6A7AL69</accession>
<feature type="region of interest" description="Disordered" evidence="1">
    <location>
        <begin position="44"/>
        <end position="73"/>
    </location>
</feature>
<feature type="region of interest" description="Disordered" evidence="1">
    <location>
        <begin position="1"/>
        <end position="32"/>
    </location>
</feature>
<feature type="compositionally biased region" description="Acidic residues" evidence="1">
    <location>
        <begin position="221"/>
        <end position="230"/>
    </location>
</feature>
<reference evidence="2" key="1">
    <citation type="journal article" date="2020" name="Stud. Mycol.">
        <title>101 Dothideomycetes genomes: a test case for predicting lifestyles and emergence of pathogens.</title>
        <authorList>
            <person name="Haridas S."/>
            <person name="Albert R."/>
            <person name="Binder M."/>
            <person name="Bloem J."/>
            <person name="Labutti K."/>
            <person name="Salamov A."/>
            <person name="Andreopoulos B."/>
            <person name="Baker S."/>
            <person name="Barry K."/>
            <person name="Bills G."/>
            <person name="Bluhm B."/>
            <person name="Cannon C."/>
            <person name="Castanera R."/>
            <person name="Culley D."/>
            <person name="Daum C."/>
            <person name="Ezra D."/>
            <person name="Gonzalez J."/>
            <person name="Henrissat B."/>
            <person name="Kuo A."/>
            <person name="Liang C."/>
            <person name="Lipzen A."/>
            <person name="Lutzoni F."/>
            <person name="Magnuson J."/>
            <person name="Mondo S."/>
            <person name="Nolan M."/>
            <person name="Ohm R."/>
            <person name="Pangilinan J."/>
            <person name="Park H.-J."/>
            <person name="Ramirez L."/>
            <person name="Alfaro M."/>
            <person name="Sun H."/>
            <person name="Tritt A."/>
            <person name="Yoshinaga Y."/>
            <person name="Zwiers L.-H."/>
            <person name="Turgeon B."/>
            <person name="Goodwin S."/>
            <person name="Spatafora J."/>
            <person name="Crous P."/>
            <person name="Grigoriev I."/>
        </authorList>
    </citation>
    <scope>NUCLEOTIDE SEQUENCE</scope>
    <source>
        <strain evidence="2">CBS 113818</strain>
    </source>
</reference>
<feature type="region of interest" description="Disordered" evidence="1">
    <location>
        <begin position="171"/>
        <end position="230"/>
    </location>
</feature>
<dbReference type="OrthoDB" id="5279705at2759"/>
<organism evidence="2 3">
    <name type="scientific">Ophiobolus disseminans</name>
    <dbReference type="NCBI Taxonomy" id="1469910"/>
    <lineage>
        <taxon>Eukaryota</taxon>
        <taxon>Fungi</taxon>
        <taxon>Dikarya</taxon>
        <taxon>Ascomycota</taxon>
        <taxon>Pezizomycotina</taxon>
        <taxon>Dothideomycetes</taxon>
        <taxon>Pleosporomycetidae</taxon>
        <taxon>Pleosporales</taxon>
        <taxon>Pleosporineae</taxon>
        <taxon>Phaeosphaeriaceae</taxon>
        <taxon>Ophiobolus</taxon>
    </lineage>
</organism>
<evidence type="ECO:0000313" key="2">
    <source>
        <dbReference type="EMBL" id="KAF2833903.1"/>
    </source>
</evidence>
<dbReference type="AlphaFoldDB" id="A0A6A7AL69"/>